<dbReference type="EMBL" id="BGPR01000004">
    <property type="protein sequence ID" value="GBL73635.1"/>
    <property type="molecule type" value="Genomic_DNA"/>
</dbReference>
<name>A0A4Y2A2P1_ARAVE</name>
<evidence type="ECO:0000313" key="2">
    <source>
        <dbReference type="Proteomes" id="UP000499080"/>
    </source>
</evidence>
<comment type="caution">
    <text evidence="1">The sequence shown here is derived from an EMBL/GenBank/DDBJ whole genome shotgun (WGS) entry which is preliminary data.</text>
</comment>
<dbReference type="Proteomes" id="UP000499080">
    <property type="component" value="Unassembled WGS sequence"/>
</dbReference>
<organism evidence="1 2">
    <name type="scientific">Araneus ventricosus</name>
    <name type="common">Orbweaver spider</name>
    <name type="synonym">Epeira ventricosa</name>
    <dbReference type="NCBI Taxonomy" id="182803"/>
    <lineage>
        <taxon>Eukaryota</taxon>
        <taxon>Metazoa</taxon>
        <taxon>Ecdysozoa</taxon>
        <taxon>Arthropoda</taxon>
        <taxon>Chelicerata</taxon>
        <taxon>Arachnida</taxon>
        <taxon>Araneae</taxon>
        <taxon>Araneomorphae</taxon>
        <taxon>Entelegynae</taxon>
        <taxon>Araneoidea</taxon>
        <taxon>Araneidae</taxon>
        <taxon>Araneus</taxon>
    </lineage>
</organism>
<reference evidence="1 2" key="1">
    <citation type="journal article" date="2019" name="Sci. Rep.">
        <title>Orb-weaving spider Araneus ventricosus genome elucidates the spidroin gene catalogue.</title>
        <authorList>
            <person name="Kono N."/>
            <person name="Nakamura H."/>
            <person name="Ohtoshi R."/>
            <person name="Moran D.A.P."/>
            <person name="Shinohara A."/>
            <person name="Yoshida Y."/>
            <person name="Fujiwara M."/>
            <person name="Mori M."/>
            <person name="Tomita M."/>
            <person name="Arakawa K."/>
        </authorList>
    </citation>
    <scope>NUCLEOTIDE SEQUENCE [LARGE SCALE GENOMIC DNA]</scope>
</reference>
<evidence type="ECO:0000313" key="1">
    <source>
        <dbReference type="EMBL" id="GBL73635.1"/>
    </source>
</evidence>
<sequence>MMRTTTESALHSPTSISHLKLHSSTVFNVTSRRQLNLPSCLSVMYNRRRRSYLTYHLRKQIFVSDGEHGGSSKEFYLIHLPRNRDEYKTTVVANLPCFGR</sequence>
<keyword evidence="2" id="KW-1185">Reference proteome</keyword>
<protein>
    <submittedName>
        <fullName evidence="1">Uncharacterized protein</fullName>
    </submittedName>
</protein>
<gene>
    <name evidence="1" type="ORF">AVEN_230639_1</name>
</gene>
<accession>A0A4Y2A2P1</accession>
<proteinExistence type="predicted"/>
<dbReference type="AlphaFoldDB" id="A0A4Y2A2P1"/>